<evidence type="ECO:0000313" key="3">
    <source>
        <dbReference type="Proteomes" id="UP000740926"/>
    </source>
</evidence>
<organism evidence="2 3">
    <name type="scientific">Rhizopus delemar</name>
    <dbReference type="NCBI Taxonomy" id="936053"/>
    <lineage>
        <taxon>Eukaryota</taxon>
        <taxon>Fungi</taxon>
        <taxon>Fungi incertae sedis</taxon>
        <taxon>Mucoromycota</taxon>
        <taxon>Mucoromycotina</taxon>
        <taxon>Mucoromycetes</taxon>
        <taxon>Mucorales</taxon>
        <taxon>Mucorineae</taxon>
        <taxon>Rhizopodaceae</taxon>
        <taxon>Rhizopus</taxon>
    </lineage>
</organism>
<reference evidence="2 3" key="1">
    <citation type="journal article" date="2020" name="Microb. Genom.">
        <title>Genetic diversity of clinical and environmental Mucorales isolates obtained from an investigation of mucormycosis cases among solid organ transplant recipients.</title>
        <authorList>
            <person name="Nguyen M.H."/>
            <person name="Kaul D."/>
            <person name="Muto C."/>
            <person name="Cheng S.J."/>
            <person name="Richter R.A."/>
            <person name="Bruno V.M."/>
            <person name="Liu G."/>
            <person name="Beyhan S."/>
            <person name="Sundermann A.J."/>
            <person name="Mounaud S."/>
            <person name="Pasculle A.W."/>
            <person name="Nierman W.C."/>
            <person name="Driscoll E."/>
            <person name="Cumbie R."/>
            <person name="Clancy C.J."/>
            <person name="Dupont C.L."/>
        </authorList>
    </citation>
    <scope>NUCLEOTIDE SEQUENCE [LARGE SCALE GENOMIC DNA]</scope>
    <source>
        <strain evidence="2 3">GL24</strain>
    </source>
</reference>
<dbReference type="PANTHER" id="PTHR12673:SF159">
    <property type="entry name" value="LD03170P"/>
    <property type="match status" value="1"/>
</dbReference>
<dbReference type="EMBL" id="JAANIU010000263">
    <property type="protein sequence ID" value="KAG1573628.1"/>
    <property type="molecule type" value="Genomic_DNA"/>
</dbReference>
<dbReference type="GO" id="GO:0005737">
    <property type="term" value="C:cytoplasm"/>
    <property type="evidence" value="ECO:0007669"/>
    <property type="project" value="TreeGrafter"/>
</dbReference>
<dbReference type="InterPro" id="IPR051092">
    <property type="entry name" value="FYVE_RhoGEF_PH"/>
</dbReference>
<protein>
    <recommendedName>
        <fullName evidence="1">DH domain-containing protein</fullName>
    </recommendedName>
</protein>
<dbReference type="PROSITE" id="PS50010">
    <property type="entry name" value="DH_2"/>
    <property type="match status" value="1"/>
</dbReference>
<sequence length="394" mass="46318">MLVNKRFLNQLEQQPDKFGFICQCYMKQFACCYRKYLLGQEEAQRIHTKEYKNNLAYKKFLLKVSQHPEFKKKRVQDILMEPVQRISRYSMMLKNILSLTPNDHPDYWGLKWVCDKSREIAIMDDDGTTKKITLLMTLYQIIKVSPCLLVNQTRSFVCHLDVLEINYKILVASRPCCFDIEQLESKKLKNTAKNTLRFKCRADIKSVELSVGLPDQQRLLDFQSVYNKTRALRRQFESSDKTYYKLWNNVPVFCNVYNQDTFIKSKYKSPCVLVYVDQEHLDTETITSSSSSIIGLVQPEGLNGFRFHLATTTQFAEPFRPYLKDQQPIVDFESIFWNNILFLNHCLQLTLETPAPVFPLKNISRSASSVPKFHRLFDHEDLTQVKFITLFIKT</sequence>
<evidence type="ECO:0000259" key="1">
    <source>
        <dbReference type="PROSITE" id="PS50010"/>
    </source>
</evidence>
<dbReference type="Pfam" id="PF00621">
    <property type="entry name" value="RhoGEF"/>
    <property type="match status" value="1"/>
</dbReference>
<dbReference type="SUPFAM" id="SSF48065">
    <property type="entry name" value="DBL homology domain (DH-domain)"/>
    <property type="match status" value="1"/>
</dbReference>
<dbReference type="Proteomes" id="UP000740926">
    <property type="component" value="Unassembled WGS sequence"/>
</dbReference>
<dbReference type="AlphaFoldDB" id="A0A9P6ZAX7"/>
<evidence type="ECO:0000313" key="2">
    <source>
        <dbReference type="EMBL" id="KAG1573628.1"/>
    </source>
</evidence>
<comment type="caution">
    <text evidence="2">The sequence shown here is derived from an EMBL/GenBank/DDBJ whole genome shotgun (WGS) entry which is preliminary data.</text>
</comment>
<feature type="domain" description="DH" evidence="1">
    <location>
        <begin position="1"/>
        <end position="127"/>
    </location>
</feature>
<accession>A0A9P6ZAX7</accession>
<dbReference type="PANTHER" id="PTHR12673">
    <property type="entry name" value="FACIOGENITAL DYSPLASIA PROTEIN"/>
    <property type="match status" value="1"/>
</dbReference>
<dbReference type="InterPro" id="IPR035899">
    <property type="entry name" value="DBL_dom_sf"/>
</dbReference>
<dbReference type="InterPro" id="IPR000219">
    <property type="entry name" value="DH_dom"/>
</dbReference>
<dbReference type="Gene3D" id="1.20.900.10">
    <property type="entry name" value="Dbl homology (DH) domain"/>
    <property type="match status" value="1"/>
</dbReference>
<name>A0A9P6ZAX7_9FUNG</name>
<proteinExistence type="predicted"/>
<dbReference type="GO" id="GO:0005085">
    <property type="term" value="F:guanyl-nucleotide exchange factor activity"/>
    <property type="evidence" value="ECO:0007669"/>
    <property type="project" value="InterPro"/>
</dbReference>
<keyword evidence="3" id="KW-1185">Reference proteome</keyword>
<gene>
    <name evidence="2" type="ORF">G6F50_002689</name>
</gene>